<dbReference type="Proteomes" id="UP000004440">
    <property type="component" value="Unassembled WGS sequence"/>
</dbReference>
<reference evidence="1 2" key="1">
    <citation type="journal article" date="2011" name="J. Bacteriol.">
        <title>Genome Sequence of an Ammonia-Oxidizing Soil Archaeon, "Candidatus Nitrosoarchaeum koreensis" MY1.</title>
        <authorList>
            <person name="Kim B.K."/>
            <person name="Jung M.Y."/>
            <person name="Yu D.S."/>
            <person name="Park S.J."/>
            <person name="Oh T.K."/>
            <person name="Rhee S.K."/>
            <person name="Kim J.F."/>
        </authorList>
    </citation>
    <scope>NUCLEOTIDE SEQUENCE [LARGE SCALE GENOMIC DNA]</scope>
    <source>
        <strain evidence="1 2">MY1</strain>
    </source>
</reference>
<name>F9CUC1_9ARCH</name>
<accession>F9CUC1</accession>
<evidence type="ECO:0000313" key="2">
    <source>
        <dbReference type="Proteomes" id="UP000004440"/>
    </source>
</evidence>
<dbReference type="EMBL" id="AFPU01000001">
    <property type="protein sequence ID" value="EGP94322.1"/>
    <property type="molecule type" value="Genomic_DNA"/>
</dbReference>
<proteinExistence type="predicted"/>
<sequence>MGTKEKCTICNSKISLRFNPMEEWGIKGPICGDCYSKKIDKHYPGDHVRVNKEKD</sequence>
<protein>
    <submittedName>
        <fullName evidence="1">Uncharacterized protein</fullName>
    </submittedName>
</protein>
<gene>
    <name evidence="1" type="ORF">MY1_1569</name>
</gene>
<dbReference type="AlphaFoldDB" id="F9CUC1"/>
<keyword evidence="2" id="KW-1185">Reference proteome</keyword>
<dbReference type="GeneID" id="56063895"/>
<evidence type="ECO:0000313" key="1">
    <source>
        <dbReference type="EMBL" id="EGP94322.1"/>
    </source>
</evidence>
<dbReference type="RefSeq" id="WP_007551286.1">
    <property type="nucleotide sequence ID" value="NZ_AFPU01000001.1"/>
</dbReference>
<organism evidence="1 2">
    <name type="scientific">Nitrosarchaeum koreense MY1</name>
    <dbReference type="NCBI Taxonomy" id="1001994"/>
    <lineage>
        <taxon>Archaea</taxon>
        <taxon>Nitrososphaerota</taxon>
        <taxon>Nitrososphaeria</taxon>
        <taxon>Nitrosopumilales</taxon>
        <taxon>Nitrosopumilaceae</taxon>
        <taxon>Nitrosarchaeum</taxon>
    </lineage>
</organism>
<dbReference type="OrthoDB" id="8772at2157"/>
<comment type="caution">
    <text evidence="1">The sequence shown here is derived from an EMBL/GenBank/DDBJ whole genome shotgun (WGS) entry which is preliminary data.</text>
</comment>